<protein>
    <recommendedName>
        <fullName evidence="4">Protein kinase domain-containing protein</fullName>
    </recommendedName>
</protein>
<feature type="region of interest" description="Disordered" evidence="2">
    <location>
        <begin position="1112"/>
        <end position="1132"/>
    </location>
</feature>
<dbReference type="PROSITE" id="PS00107">
    <property type="entry name" value="PROTEIN_KINASE_ATP"/>
    <property type="match status" value="1"/>
</dbReference>
<evidence type="ECO:0000256" key="3">
    <source>
        <dbReference type="SAM" id="Phobius"/>
    </source>
</evidence>
<keyword evidence="1" id="KW-0067">ATP-binding</keyword>
<dbReference type="InterPro" id="IPR017441">
    <property type="entry name" value="Protein_kinase_ATP_BS"/>
</dbReference>
<feature type="region of interest" description="Disordered" evidence="2">
    <location>
        <begin position="331"/>
        <end position="365"/>
    </location>
</feature>
<feature type="compositionally biased region" description="Gly residues" evidence="2">
    <location>
        <begin position="632"/>
        <end position="648"/>
    </location>
</feature>
<evidence type="ECO:0000256" key="2">
    <source>
        <dbReference type="SAM" id="MobiDB-lite"/>
    </source>
</evidence>
<dbReference type="InterPro" id="IPR011009">
    <property type="entry name" value="Kinase-like_dom_sf"/>
</dbReference>
<keyword evidence="3" id="KW-0472">Membrane</keyword>
<keyword evidence="1" id="KW-0547">Nucleotide-binding</keyword>
<feature type="region of interest" description="Disordered" evidence="2">
    <location>
        <begin position="920"/>
        <end position="944"/>
    </location>
</feature>
<dbReference type="SUPFAM" id="SSF56112">
    <property type="entry name" value="Protein kinase-like (PK-like)"/>
    <property type="match status" value="1"/>
</dbReference>
<dbReference type="AlphaFoldDB" id="A0A383V5G2"/>
<feature type="compositionally biased region" description="Low complexity" evidence="2">
    <location>
        <begin position="931"/>
        <end position="944"/>
    </location>
</feature>
<keyword evidence="6" id="KW-1185">Reference proteome</keyword>
<dbReference type="PANTHER" id="PTHR44329">
    <property type="entry name" value="SERINE/THREONINE-PROTEIN KINASE TNNI3K-RELATED"/>
    <property type="match status" value="1"/>
</dbReference>
<name>A0A383V5G2_TETOB</name>
<dbReference type="STRING" id="3088.A0A383V5G2"/>
<sequence>MVMRLGSTTPVTRACSPTFQLLISVLYVVVAVSVAAAGVAYVGEPQDGTASFGTTVSLVQALQDRNVTSIVITSNYSIDHLLDSYLGSPLLITRNLTITGLQGKDTVLNLEYKRALVELCRNCTLTFSNITISNERRGTGSVYDLFLGMPGMPGSRIIADDIYKLRVACTSPRHLAQVTSRTKRSSILPGSSKPQDFEFVNVSFEGRTYTQSLKMNDYTVDVPLTEQEGGPPFGGYALSESRKVRLCEQEVPQSCLDIKSPDACVNQAIDRAEAEHAAHGSSSSSVPVAAIAVPVIVAVLAVMAACAFAAYKWHRRQLKQQLVTHNKDAAAAGSGSVAGPSHSGPPGPADTAAAGRGGRGEDDELWMPRGLRRGWHVTSSLTTPLLGAVEDDRVVFGRLLGAGSFGRVYLARWAGRQVAVKVIEHSGDTSAVVENEVKLMMQFNHPNVVRAFRCITYKHPRMQHIPGSAPSSGGHHAAAAAAAAAAGMPALLTQPITASQLLGSTAGTRSSTSSCSKSQGTSQPLPAALLQQHHQRQQQQQQHNQAAGCVAPQAAAAACSSSIFYTPSGKPPEVAAAFGATMGRSPLMPILHGSSNSGSDQQQQQQQQQQQHSGSMGSSVQLHNSAAHNALGLGGSAGRGSAGQGSGAGLMVFGSLDQRGSKEGGPQQQQQQQQQQDGANAVGNEVNQGSTGSLEGCMTSLLLEEPERAETWLITEYCDCGTLSNLVAKLPAPCPQDDERMLKVLLLLRDVAEGLKALHEAGVVHGDLNGRNVLVSASAMSPLGVVAKVADLGLSRTIKQHETHRTTNTCGTLSHTAPELLRYGRMGTPADVYAFGITMWELYTGQAAFRSLHYGQFLDLVYKHQQRPIIPAHMPEDYALLVEHCWGADPALRPTIATVLDTIVWMVDARQLRLSEAAAADQQQLETNHHQQASSAMPQSQSAPLPHAAAAAGACVGGGCSGNPAGQLVGFEPATPGVRGSGTTRAASLVSASSVSGALPPRPVLLDTPVPARGQRLRRAAAQDAAAAAGCGHQDAGCTPDAAAKDSTEDAGLYGAADAANNPSDDSSSSSSGEHDGYLTQEQVAASLGLERRGAAAAAAAAVPPAAPRPAAAAAAGATPPAAPRPAAAPVATTWGGPVQRLAPLNAAAGGAWKELDTATGMLQQRRADVRLSQDSSVDVRAMRGGLSEPLPLVSDGCNVSSSMEAAPDSSTERVGEWIV</sequence>
<organism evidence="5 6">
    <name type="scientific">Tetradesmus obliquus</name>
    <name type="common">Green alga</name>
    <name type="synonym">Acutodesmus obliquus</name>
    <dbReference type="NCBI Taxonomy" id="3088"/>
    <lineage>
        <taxon>Eukaryota</taxon>
        <taxon>Viridiplantae</taxon>
        <taxon>Chlorophyta</taxon>
        <taxon>core chlorophytes</taxon>
        <taxon>Chlorophyceae</taxon>
        <taxon>CS clade</taxon>
        <taxon>Sphaeropleales</taxon>
        <taxon>Scenedesmaceae</taxon>
        <taxon>Tetradesmus</taxon>
    </lineage>
</organism>
<dbReference type="InterPro" id="IPR000719">
    <property type="entry name" value="Prot_kinase_dom"/>
</dbReference>
<dbReference type="EMBL" id="FNXT01000048">
    <property type="protein sequence ID" value="SZX60180.1"/>
    <property type="molecule type" value="Genomic_DNA"/>
</dbReference>
<dbReference type="GO" id="GO:0005524">
    <property type="term" value="F:ATP binding"/>
    <property type="evidence" value="ECO:0007669"/>
    <property type="project" value="UniProtKB-UniRule"/>
</dbReference>
<dbReference type="PANTHER" id="PTHR44329:SF214">
    <property type="entry name" value="PROTEIN KINASE DOMAIN-CONTAINING PROTEIN"/>
    <property type="match status" value="1"/>
</dbReference>
<feature type="compositionally biased region" description="Low complexity" evidence="2">
    <location>
        <begin position="593"/>
        <end position="621"/>
    </location>
</feature>
<feature type="binding site" evidence="1">
    <location>
        <position position="421"/>
    </location>
    <ligand>
        <name>ATP</name>
        <dbReference type="ChEBI" id="CHEBI:30616"/>
    </ligand>
</feature>
<feature type="region of interest" description="Disordered" evidence="2">
    <location>
        <begin position="586"/>
        <end position="691"/>
    </location>
</feature>
<gene>
    <name evidence="5" type="ORF">BQ4739_LOCUS758</name>
</gene>
<evidence type="ECO:0000313" key="6">
    <source>
        <dbReference type="Proteomes" id="UP000256970"/>
    </source>
</evidence>
<feature type="compositionally biased region" description="Low complexity" evidence="2">
    <location>
        <begin position="331"/>
        <end position="342"/>
    </location>
</feature>
<feature type="region of interest" description="Disordered" evidence="2">
    <location>
        <begin position="1054"/>
        <end position="1076"/>
    </location>
</feature>
<dbReference type="PROSITE" id="PS50011">
    <property type="entry name" value="PROTEIN_KINASE_DOM"/>
    <property type="match status" value="1"/>
</dbReference>
<dbReference type="Pfam" id="PF07714">
    <property type="entry name" value="PK_Tyr_Ser-Thr"/>
    <property type="match status" value="2"/>
</dbReference>
<feature type="domain" description="Protein kinase" evidence="4">
    <location>
        <begin position="394"/>
        <end position="906"/>
    </location>
</feature>
<keyword evidence="3" id="KW-1133">Transmembrane helix</keyword>
<evidence type="ECO:0000256" key="1">
    <source>
        <dbReference type="PROSITE-ProRule" id="PRU10141"/>
    </source>
</evidence>
<dbReference type="Gene3D" id="1.10.510.10">
    <property type="entry name" value="Transferase(Phosphotransferase) domain 1"/>
    <property type="match status" value="1"/>
</dbReference>
<feature type="compositionally biased region" description="Low complexity" evidence="2">
    <location>
        <begin position="667"/>
        <end position="676"/>
    </location>
</feature>
<dbReference type="Proteomes" id="UP000256970">
    <property type="component" value="Unassembled WGS sequence"/>
</dbReference>
<evidence type="ECO:0000313" key="5">
    <source>
        <dbReference type="EMBL" id="SZX60180.1"/>
    </source>
</evidence>
<dbReference type="GO" id="GO:0004674">
    <property type="term" value="F:protein serine/threonine kinase activity"/>
    <property type="evidence" value="ECO:0007669"/>
    <property type="project" value="TreeGrafter"/>
</dbReference>
<dbReference type="InterPro" id="IPR051681">
    <property type="entry name" value="Ser/Thr_Kinases-Pseudokinases"/>
</dbReference>
<proteinExistence type="predicted"/>
<reference evidence="5 6" key="1">
    <citation type="submission" date="2016-10" db="EMBL/GenBank/DDBJ databases">
        <authorList>
            <person name="Cai Z."/>
        </authorList>
    </citation>
    <scope>NUCLEOTIDE SEQUENCE [LARGE SCALE GENOMIC DNA]</scope>
</reference>
<accession>A0A383V5G2</accession>
<evidence type="ECO:0000259" key="4">
    <source>
        <dbReference type="PROSITE" id="PS50011"/>
    </source>
</evidence>
<feature type="region of interest" description="Disordered" evidence="2">
    <location>
        <begin position="503"/>
        <end position="524"/>
    </location>
</feature>
<keyword evidence="3" id="KW-0812">Transmembrane</keyword>
<dbReference type="Gene3D" id="3.30.200.20">
    <property type="entry name" value="Phosphorylase Kinase, domain 1"/>
    <property type="match status" value="1"/>
</dbReference>
<feature type="transmembrane region" description="Helical" evidence="3">
    <location>
        <begin position="21"/>
        <end position="42"/>
    </location>
</feature>
<dbReference type="InterPro" id="IPR001245">
    <property type="entry name" value="Ser-Thr/Tyr_kinase_cat_dom"/>
</dbReference>